<organism evidence="1 2">
    <name type="scientific">Leptospira broomii serovar Hurstbridge str. 5399</name>
    <dbReference type="NCBI Taxonomy" id="1049789"/>
    <lineage>
        <taxon>Bacteria</taxon>
        <taxon>Pseudomonadati</taxon>
        <taxon>Spirochaetota</taxon>
        <taxon>Spirochaetia</taxon>
        <taxon>Leptospirales</taxon>
        <taxon>Leptospiraceae</taxon>
        <taxon>Leptospira</taxon>
    </lineage>
</organism>
<dbReference type="AlphaFoldDB" id="T0F9S0"/>
<protein>
    <submittedName>
        <fullName evidence="1">Uncharacterized protein</fullName>
    </submittedName>
</protein>
<reference evidence="1" key="1">
    <citation type="submission" date="2013-05" db="EMBL/GenBank/DDBJ databases">
        <authorList>
            <person name="Harkins D.M."/>
            <person name="Durkin A.S."/>
            <person name="Brinkac L.M."/>
            <person name="Haft D.H."/>
            <person name="Selengut J.D."/>
            <person name="Sanka R."/>
            <person name="DePew J."/>
            <person name="Purushe J."/>
            <person name="Hartskeerl R.A."/>
            <person name="Ahmed A."/>
            <person name="van der Linden H."/>
            <person name="Goris M.G.A."/>
            <person name="Vinetz J.M."/>
            <person name="Sutton G.G."/>
            <person name="Nierman W.C."/>
            <person name="Fouts D.E."/>
        </authorList>
    </citation>
    <scope>NUCLEOTIDE SEQUENCE [LARGE SCALE GENOMIC DNA]</scope>
    <source>
        <strain evidence="1">5399</strain>
    </source>
</reference>
<gene>
    <name evidence="1" type="ORF">LEP1GSC050_1983</name>
</gene>
<dbReference type="RefSeq" id="WP_020987374.1">
    <property type="nucleotide sequence ID" value="NZ_AHMO02000008.1"/>
</dbReference>
<dbReference type="Proteomes" id="UP000015454">
    <property type="component" value="Unassembled WGS sequence"/>
</dbReference>
<comment type="caution">
    <text evidence="1">The sequence shown here is derived from an EMBL/GenBank/DDBJ whole genome shotgun (WGS) entry which is preliminary data.</text>
</comment>
<evidence type="ECO:0000313" key="2">
    <source>
        <dbReference type="Proteomes" id="UP000015454"/>
    </source>
</evidence>
<evidence type="ECO:0000313" key="1">
    <source>
        <dbReference type="EMBL" id="EQA44631.1"/>
    </source>
</evidence>
<sequence>MQFEILPILDQMIELYQKPINMDRFRRYLNLALNEDKSDIELPILNFNPMAKEHILNKCIELRNLHAEKILQEEIRNCNSKQSKIPTSRTIKVSIAVADDIAGSWTNRYSTDYSSKFETSPLLNRNFCTPLFFASESLQPKLFRLRCKEYILRTIFQIEHGDPKTLGQHIEQEGKIKIQTNQEDEIELEQYFADFYFENRKRRSFENFSVSIR</sequence>
<name>T0F9S0_9LEPT</name>
<dbReference type="EMBL" id="AHMO02000008">
    <property type="protein sequence ID" value="EQA44631.1"/>
    <property type="molecule type" value="Genomic_DNA"/>
</dbReference>
<keyword evidence="2" id="KW-1185">Reference proteome</keyword>
<accession>T0F9S0</accession>
<proteinExistence type="predicted"/>